<dbReference type="InterPro" id="IPR013783">
    <property type="entry name" value="Ig-like_fold"/>
</dbReference>
<dbReference type="Proteomes" id="UP001239782">
    <property type="component" value="Chromosome"/>
</dbReference>
<dbReference type="Gene3D" id="3.60.10.10">
    <property type="entry name" value="Endonuclease/exonuclease/phosphatase"/>
    <property type="match status" value="1"/>
</dbReference>
<dbReference type="InterPro" id="IPR005135">
    <property type="entry name" value="Endo/exonuclease/phosphatase"/>
</dbReference>
<dbReference type="InterPro" id="IPR047971">
    <property type="entry name" value="ExeM-like"/>
</dbReference>
<feature type="signal peptide" evidence="1">
    <location>
        <begin position="1"/>
        <end position="22"/>
    </location>
</feature>
<evidence type="ECO:0000313" key="3">
    <source>
        <dbReference type="EMBL" id="WMS86716.1"/>
    </source>
</evidence>
<dbReference type="Pfam" id="PF18911">
    <property type="entry name" value="PKD_4"/>
    <property type="match status" value="1"/>
</dbReference>
<dbReference type="InterPro" id="IPR000601">
    <property type="entry name" value="PKD_dom"/>
</dbReference>
<keyword evidence="3" id="KW-0378">Hydrolase</keyword>
<organism evidence="3 4">
    <name type="scientific">Pleionea litopenaei</name>
    <dbReference type="NCBI Taxonomy" id="3070815"/>
    <lineage>
        <taxon>Bacteria</taxon>
        <taxon>Pseudomonadati</taxon>
        <taxon>Pseudomonadota</taxon>
        <taxon>Gammaproteobacteria</taxon>
        <taxon>Oceanospirillales</taxon>
        <taxon>Pleioneaceae</taxon>
        <taxon>Pleionea</taxon>
    </lineage>
</organism>
<keyword evidence="1" id="KW-0732">Signal</keyword>
<dbReference type="EMBL" id="CP133548">
    <property type="protein sequence ID" value="WMS86716.1"/>
    <property type="molecule type" value="Genomic_DNA"/>
</dbReference>
<dbReference type="NCBIfam" id="NF033681">
    <property type="entry name" value="ExeM_NucH_DNase"/>
    <property type="match status" value="1"/>
</dbReference>
<sequence>MKVLSHWPVSLALLTTLSTAGANQLLITEYLEGSSNNKALELTNRSDQPLDLSRYRVDVYFNGSTSAGASLNLNGSLAPNASYVVAHASANDAILSVADQTYGGGLFNGDDFIALTRDDQIIDSIGQLGVDPGSQWGDGVASTQNATLRRNVEILDGDTDVNDVYDVNAQWQGFASDDSSDLGQYLTTPPETGELGQCGESYTLISAIQGTGEESPLTGEAVNIEAIVSYDGTEADALRGLFVQSATADIDLSADTSEGLFIYTGSESVEVSVGQRIRLRGNVGEYYGQTQLSQIADWTLCAGQEEQPSYQVITLNEQNLPQLEPYEGMLVSFVEPLTVTSVDNLFRYGELLLSSHGRQMIPTDVVRPGLEAEALAERNRSNRLVLDDGSTRSNPQPIPYPAPELSADYSVRVGDQVNQLSGVLGYGFNQFRIHPTQRVQLEFSNPRVADPQQLNPDFYDPEQLTIGSFNVLNYFNGDGLGNGFPTSRGADNATELQRQQDKLVAALGNLNADIVGLMEIENDGYADTSAVAQLTAALNNELGGDVYAFIAVVADKLGGDQITQALLYKPARVELIGQVATTAEEPFDYGNRQPLAASFKPVNSNDALTVVVNHFKSKGGCPRDGSLNEDQNDGQACWNELRTQAASALVDWLASNPTQASTRGTVLLGDFNAYSQEDPLQVFLNGGFVNSANYMTNSHHSYLYQAESGALDHLFLSADIANLVSAANVWHINADEVPQLDYNVEGKSELQLDQLYRPDSYRASDHDPLIVQLDWPVIPTNEAPVAGFKAYHFWLFTYFKNTSSDADGHIVENQWTFSDGYQSRRKHVLRLFWWPNQTQVSLTVTDNEESSTTITKSFE</sequence>
<keyword evidence="4" id="KW-1185">Reference proteome</keyword>
<evidence type="ECO:0000259" key="2">
    <source>
        <dbReference type="PROSITE" id="PS51841"/>
    </source>
</evidence>
<keyword evidence="3" id="KW-0255">Endonuclease</keyword>
<dbReference type="CDD" id="cd04486">
    <property type="entry name" value="YhcR_OBF_like"/>
    <property type="match status" value="1"/>
</dbReference>
<dbReference type="InterPro" id="IPR036691">
    <property type="entry name" value="Endo/exonu/phosph_ase_sf"/>
</dbReference>
<dbReference type="CDD" id="cd10283">
    <property type="entry name" value="MnuA_DNase1-like"/>
    <property type="match status" value="1"/>
</dbReference>
<dbReference type="InterPro" id="IPR001322">
    <property type="entry name" value="Lamin_tail_dom"/>
</dbReference>
<evidence type="ECO:0000256" key="1">
    <source>
        <dbReference type="SAM" id="SignalP"/>
    </source>
</evidence>
<dbReference type="PANTHER" id="PTHR42834:SF1">
    <property type="entry name" value="ENDONUCLEASE_EXONUCLEASE_PHOSPHATASE FAMILY PROTEIN (AFU_ORTHOLOGUE AFUA_3G09210)"/>
    <property type="match status" value="1"/>
</dbReference>
<feature type="chain" id="PRO_5041436924" evidence="1">
    <location>
        <begin position="23"/>
        <end position="859"/>
    </location>
</feature>
<name>A0AA51RSD0_9GAMM</name>
<keyword evidence="3" id="KW-0540">Nuclease</keyword>
<gene>
    <name evidence="3" type="ORF">Q9312_15960</name>
</gene>
<proteinExistence type="predicted"/>
<dbReference type="KEGG" id="plei:Q9312_15960"/>
<accession>A0AA51RSD0</accession>
<dbReference type="PANTHER" id="PTHR42834">
    <property type="entry name" value="ENDONUCLEASE/EXONUCLEASE/PHOSPHATASE FAMILY PROTEIN (AFU_ORTHOLOGUE AFUA_3G09210)"/>
    <property type="match status" value="1"/>
</dbReference>
<evidence type="ECO:0000313" key="4">
    <source>
        <dbReference type="Proteomes" id="UP001239782"/>
    </source>
</evidence>
<protein>
    <submittedName>
        <fullName evidence="3">ExeM/NucH family extracellular endonuclease</fullName>
    </submittedName>
</protein>
<dbReference type="SUPFAM" id="SSF56219">
    <property type="entry name" value="DNase I-like"/>
    <property type="match status" value="1"/>
</dbReference>
<reference evidence="3 4" key="1">
    <citation type="submission" date="2023-08" db="EMBL/GenBank/DDBJ databases">
        <title>Pleionea litopenaei sp. nov., isolated from stomach of juvenile Litopenaeus vannamei.</title>
        <authorList>
            <person name="Rho A.M."/>
            <person name="Hwang C.Y."/>
        </authorList>
    </citation>
    <scope>NUCLEOTIDE SEQUENCE [LARGE SCALE GENOMIC DNA]</scope>
    <source>
        <strain evidence="3 4">HL-JVS1</strain>
    </source>
</reference>
<dbReference type="Pfam" id="PF00932">
    <property type="entry name" value="LTD"/>
    <property type="match status" value="1"/>
</dbReference>
<dbReference type="Gene3D" id="2.60.40.10">
    <property type="entry name" value="Immunoglobulins"/>
    <property type="match status" value="1"/>
</dbReference>
<dbReference type="GO" id="GO:0004519">
    <property type="term" value="F:endonuclease activity"/>
    <property type="evidence" value="ECO:0007669"/>
    <property type="project" value="UniProtKB-KW"/>
</dbReference>
<dbReference type="InterPro" id="IPR035986">
    <property type="entry name" value="PKD_dom_sf"/>
</dbReference>
<dbReference type="RefSeq" id="WP_309201861.1">
    <property type="nucleotide sequence ID" value="NZ_CP133548.1"/>
</dbReference>
<dbReference type="Pfam" id="PF03372">
    <property type="entry name" value="Exo_endo_phos"/>
    <property type="match status" value="1"/>
</dbReference>
<dbReference type="PROSITE" id="PS51841">
    <property type="entry name" value="LTD"/>
    <property type="match status" value="1"/>
</dbReference>
<dbReference type="AlphaFoldDB" id="A0AA51RSD0"/>
<feature type="domain" description="LTD" evidence="2">
    <location>
        <begin position="16"/>
        <end position="134"/>
    </location>
</feature>
<dbReference type="SUPFAM" id="SSF49299">
    <property type="entry name" value="PKD domain"/>
    <property type="match status" value="1"/>
</dbReference>